<dbReference type="EMBL" id="LN997846">
    <property type="protein sequence ID" value="CUW35246.1"/>
    <property type="molecule type" value="Genomic_DNA"/>
</dbReference>
<name>A0A505MAP2_ACIBA</name>
<accession>A0A505MAP2</accession>
<feature type="domain" description="Zona occludens toxin N-terminal" evidence="2">
    <location>
        <begin position="143"/>
        <end position="260"/>
    </location>
</feature>
<organism evidence="4 6">
    <name type="scientific">Acinetobacter baumannii</name>
    <dbReference type="NCBI Taxonomy" id="470"/>
    <lineage>
        <taxon>Bacteria</taxon>
        <taxon>Pseudomonadati</taxon>
        <taxon>Pseudomonadota</taxon>
        <taxon>Gammaproteobacteria</taxon>
        <taxon>Moraxellales</taxon>
        <taxon>Moraxellaceae</taxon>
        <taxon>Acinetobacter</taxon>
        <taxon>Acinetobacter calcoaceticus/baumannii complex</taxon>
    </lineage>
</organism>
<feature type="transmembrane region" description="Helical" evidence="1">
    <location>
        <begin position="272"/>
        <end position="291"/>
    </location>
</feature>
<dbReference type="InterPro" id="IPR027417">
    <property type="entry name" value="P-loop_NTPase"/>
</dbReference>
<sequence length="417" mass="48767">MLNLITGVPGTCKTAYVVTQLDKVERENKLNLQKNKSIYLHNRPIFEKYRNDFSYFEVESGSGHELKTDLELLSDDYFDFLNEDYDDLRPDFYFLRSTRYNEIIERIHERDGEQGFKIFEPVRTIYTNIKSLKIDYVRALTYDWRDCPDGSIVVIDEVQLVEPYSELKQKHEIVQHLTIHRHRGFDFYFITQAPNLLHPTVKDLIGCHRHLTKPYGGKTKIYQFGSCRAYPNTLVNKLNCETSFRFNPQARIFKLYKSTSINTHKARIPKQLLSFSFFIVAAICFFVYFLVIRENNSSFSLFGTSKKEEAHLIQSTPTPTKKTLINDEKNETKKQLISVEQEEQQRIAMIIESSNDCYAKNSNGEFIDISVDECRKLSTKNVRIQFSKIKKPHLLDNQPFDQVENERAAGIISNTNI</sequence>
<dbReference type="Pfam" id="PF05707">
    <property type="entry name" value="Zot"/>
    <property type="match status" value="1"/>
</dbReference>
<protein>
    <submittedName>
        <fullName evidence="3">Putative membrane protein</fullName>
    </submittedName>
</protein>
<evidence type="ECO:0000259" key="2">
    <source>
        <dbReference type="Pfam" id="PF05707"/>
    </source>
</evidence>
<dbReference type="Proteomes" id="UP000480763">
    <property type="component" value="Unassembled WGS sequence"/>
</dbReference>
<evidence type="ECO:0000313" key="3">
    <source>
        <dbReference type="EMBL" id="CUW35246.1"/>
    </source>
</evidence>
<dbReference type="Gene3D" id="3.40.50.300">
    <property type="entry name" value="P-loop containing nucleotide triphosphate hydrolases"/>
    <property type="match status" value="1"/>
</dbReference>
<dbReference type="EMBL" id="WWCH01000001">
    <property type="protein sequence ID" value="MYM78324.1"/>
    <property type="molecule type" value="Genomic_DNA"/>
</dbReference>
<dbReference type="Proteomes" id="UP000066661">
    <property type="component" value="Chromosome I"/>
</dbReference>
<dbReference type="AlphaFoldDB" id="A0A505MAP2"/>
<gene>
    <name evidence="3" type="ORF">ABR2091_1844</name>
    <name evidence="4" type="ORF">GSE42_10305</name>
</gene>
<keyword evidence="1" id="KW-0812">Transmembrane</keyword>
<keyword evidence="1" id="KW-1133">Transmembrane helix</keyword>
<dbReference type="InterPro" id="IPR008900">
    <property type="entry name" value="Zot_N"/>
</dbReference>
<dbReference type="RefSeq" id="WP_050444605.1">
    <property type="nucleotide sequence ID" value="NZ_CAUYZO010000003.1"/>
</dbReference>
<evidence type="ECO:0000313" key="5">
    <source>
        <dbReference type="Proteomes" id="UP000066661"/>
    </source>
</evidence>
<reference evidence="4" key="3">
    <citation type="submission" date="2019-12" db="EMBL/GenBank/DDBJ databases">
        <authorList>
            <person name="Nguyen S.-T."/>
        </authorList>
    </citation>
    <scope>NUCLEOTIDE SEQUENCE</scope>
    <source>
        <strain evidence="4">DMS06669</strain>
    </source>
</reference>
<evidence type="ECO:0000313" key="6">
    <source>
        <dbReference type="Proteomes" id="UP000480763"/>
    </source>
</evidence>
<reference evidence="3 5" key="1">
    <citation type="submission" date="2015-12" db="EMBL/GenBank/DDBJ databases">
        <authorList>
            <person name="Wibberg D."/>
        </authorList>
    </citation>
    <scope>NUCLEOTIDE SEQUENCE [LARGE SCALE GENOMIC DNA]</scope>
    <source>
        <strain evidence="3">R2091</strain>
    </source>
</reference>
<proteinExistence type="predicted"/>
<keyword evidence="1" id="KW-0472">Membrane</keyword>
<evidence type="ECO:0000313" key="4">
    <source>
        <dbReference type="EMBL" id="MYM78324.1"/>
    </source>
</evidence>
<reference evidence="4 6" key="2">
    <citation type="journal article" date="2017" name="Ann. Clin. Microbiol. Antimicrob.">
        <title>New eight genes identified at the clinical multidrug-resistant Acinetobacter baumannii DMS06669 strain in a Vietnam hospital.</title>
        <authorList>
            <person name="Si-Tuan N."/>
            <person name="Ngoc H.M."/>
            <person name="Hang P.T.T."/>
            <person name="Nguyen C."/>
            <person name="Van P.H."/>
            <person name="Huong N.T."/>
        </authorList>
    </citation>
    <scope>NUCLEOTIDE SEQUENCE [LARGE SCALE GENOMIC DNA]</scope>
    <source>
        <strain evidence="4 6">DMS06669</strain>
    </source>
</reference>
<evidence type="ECO:0000256" key="1">
    <source>
        <dbReference type="SAM" id="Phobius"/>
    </source>
</evidence>